<evidence type="ECO:0000313" key="1">
    <source>
        <dbReference type="EMBL" id="KAF2683089.1"/>
    </source>
</evidence>
<evidence type="ECO:0000313" key="2">
    <source>
        <dbReference type="Proteomes" id="UP000799291"/>
    </source>
</evidence>
<dbReference type="AlphaFoldDB" id="A0A6G1IYX3"/>
<name>A0A6G1IYX3_9PLEO</name>
<gene>
    <name evidence="1" type="ORF">K458DRAFT_405229</name>
</gene>
<reference evidence="1" key="1">
    <citation type="journal article" date="2020" name="Stud. Mycol.">
        <title>101 Dothideomycetes genomes: a test case for predicting lifestyles and emergence of pathogens.</title>
        <authorList>
            <person name="Haridas S."/>
            <person name="Albert R."/>
            <person name="Binder M."/>
            <person name="Bloem J."/>
            <person name="Labutti K."/>
            <person name="Salamov A."/>
            <person name="Andreopoulos B."/>
            <person name="Baker S."/>
            <person name="Barry K."/>
            <person name="Bills G."/>
            <person name="Bluhm B."/>
            <person name="Cannon C."/>
            <person name="Castanera R."/>
            <person name="Culley D."/>
            <person name="Daum C."/>
            <person name="Ezra D."/>
            <person name="Gonzalez J."/>
            <person name="Henrissat B."/>
            <person name="Kuo A."/>
            <person name="Liang C."/>
            <person name="Lipzen A."/>
            <person name="Lutzoni F."/>
            <person name="Magnuson J."/>
            <person name="Mondo S."/>
            <person name="Nolan M."/>
            <person name="Ohm R."/>
            <person name="Pangilinan J."/>
            <person name="Park H.-J."/>
            <person name="Ramirez L."/>
            <person name="Alfaro M."/>
            <person name="Sun H."/>
            <person name="Tritt A."/>
            <person name="Yoshinaga Y."/>
            <person name="Zwiers L.-H."/>
            <person name="Turgeon B."/>
            <person name="Goodwin S."/>
            <person name="Spatafora J."/>
            <person name="Crous P."/>
            <person name="Grigoriev I."/>
        </authorList>
    </citation>
    <scope>NUCLEOTIDE SEQUENCE</scope>
    <source>
        <strain evidence="1">CBS 122367</strain>
    </source>
</reference>
<accession>A0A6G1IYX3</accession>
<dbReference type="OrthoDB" id="3799947at2759"/>
<sequence length="274" mass="31269">MSTRARPSGGTRMSTLIAEIDAHLADQLAYADTQRPNTAGTMFVDTDEHGTVQVSYRNPSSRPSSPIYNPSHDSIYDFNCDAPRTRSPPLLVAQGMRVRCDRHAAFQGRAGLYVEGYDEDSRFEYDYDGVVMHIHKESSQASSQVSNYYAIGAEQYSPSRPLFVQDEDAQALPHKERKKRSKAVKFIQTVLRKIDRLGLMKKFGEERDVPIVIRKFNGGTKTTIRKKPKRKTVRILSSAPKLPRFLWGGWCRVGIFERAFWSFRFMSFPLHRGQ</sequence>
<dbReference type="EMBL" id="MU005585">
    <property type="protein sequence ID" value="KAF2683089.1"/>
    <property type="molecule type" value="Genomic_DNA"/>
</dbReference>
<dbReference type="Proteomes" id="UP000799291">
    <property type="component" value="Unassembled WGS sequence"/>
</dbReference>
<keyword evidence="2" id="KW-1185">Reference proteome</keyword>
<proteinExistence type="predicted"/>
<organism evidence="1 2">
    <name type="scientific">Lentithecium fluviatile CBS 122367</name>
    <dbReference type="NCBI Taxonomy" id="1168545"/>
    <lineage>
        <taxon>Eukaryota</taxon>
        <taxon>Fungi</taxon>
        <taxon>Dikarya</taxon>
        <taxon>Ascomycota</taxon>
        <taxon>Pezizomycotina</taxon>
        <taxon>Dothideomycetes</taxon>
        <taxon>Pleosporomycetidae</taxon>
        <taxon>Pleosporales</taxon>
        <taxon>Massarineae</taxon>
        <taxon>Lentitheciaceae</taxon>
        <taxon>Lentithecium</taxon>
    </lineage>
</organism>
<protein>
    <submittedName>
        <fullName evidence="1">Uncharacterized protein</fullName>
    </submittedName>
</protein>